<dbReference type="GO" id="GO:0018189">
    <property type="term" value="P:pyrroloquinoline quinone biosynthetic process"/>
    <property type="evidence" value="ECO:0007669"/>
    <property type="project" value="UniProtKB-UniRule"/>
</dbReference>
<dbReference type="InterPro" id="IPR001279">
    <property type="entry name" value="Metallo-B-lactamas"/>
</dbReference>
<name>A0A6I7HHJ6_9HYPH</name>
<evidence type="ECO:0000256" key="5">
    <source>
        <dbReference type="ARBA" id="ARBA00022905"/>
    </source>
</evidence>
<proteinExistence type="inferred from homology"/>
<evidence type="ECO:0000313" key="8">
    <source>
        <dbReference type="EMBL" id="RCW20848.1"/>
    </source>
</evidence>
<dbReference type="Gene3D" id="3.60.15.10">
    <property type="entry name" value="Ribonuclease Z/Hydroxyacylglutathione hydrolase-like"/>
    <property type="match status" value="1"/>
</dbReference>
<evidence type="ECO:0000256" key="3">
    <source>
        <dbReference type="ARBA" id="ARBA00015084"/>
    </source>
</evidence>
<keyword evidence="5 6" id="KW-0884">PQQ biosynthesis</keyword>
<dbReference type="Proteomes" id="UP000252582">
    <property type="component" value="Unassembled WGS sequence"/>
</dbReference>
<dbReference type="AlphaFoldDB" id="A0A6I7HHJ6"/>
<comment type="pathway">
    <text evidence="1 6">Cofactor biosynthesis; pyrroloquinoline quinone biosynthesis.</text>
</comment>
<evidence type="ECO:0000259" key="7">
    <source>
        <dbReference type="Pfam" id="PF12706"/>
    </source>
</evidence>
<evidence type="ECO:0000256" key="1">
    <source>
        <dbReference type="ARBA" id="ARBA00004886"/>
    </source>
</evidence>
<evidence type="ECO:0000256" key="6">
    <source>
        <dbReference type="HAMAP-Rule" id="MF_00653"/>
    </source>
</evidence>
<sequence>MLLNVLGSAAGGGFPQWNCNYRLSRAVRGGEEGFRPRTQSSLAACANGRDWVLFNASPDIRSQIAATPELQPPQEGPLRATPIRAVVLTNADVDHIAGLLSLRERERFVIYATRRVLEVLEQNTIFNVLDPQYVDRRPLPLEGVIPIADSDGRPTGIMVETFSVPGKIALFLEDVDRAEDGFGTEDGDTVGLRIFEPDAASSAFYIPGCAAVDGSLKTRLTGAACLFFDGTVFTDDEMLDAGVGPKTGKRMGHLQISGPQGSMALLADVPVGRRVYVHINNTNPILDERSPEHRAVRANGWEVGHDGMEIRL</sequence>
<comment type="similarity">
    <text evidence="2 6">Belongs to the PqqB family.</text>
</comment>
<accession>A0A6I7HHJ6</accession>
<reference evidence="8 9" key="1">
    <citation type="submission" date="2018-07" db="EMBL/GenBank/DDBJ databases">
        <title>Genomic Encyclopedia of Type Strains, Phase IV (KMG-IV): sequencing the most valuable type-strain genomes for metagenomic binning, comparative biology and taxonomic classification.</title>
        <authorList>
            <person name="Goeker M."/>
        </authorList>
    </citation>
    <scope>NUCLEOTIDE SEQUENCE [LARGE SCALE GENOMIC DNA]</scope>
    <source>
        <strain evidence="8 9">DSM 25528</strain>
    </source>
</reference>
<dbReference type="HAMAP" id="MF_00653">
    <property type="entry name" value="PQQ_syn_PqqB"/>
    <property type="match status" value="1"/>
</dbReference>
<evidence type="ECO:0000256" key="2">
    <source>
        <dbReference type="ARBA" id="ARBA00008481"/>
    </source>
</evidence>
<comment type="function">
    <text evidence="6">May be involved in the transport of PQQ or its precursor to the periplasm.</text>
</comment>
<keyword evidence="9" id="KW-1185">Reference proteome</keyword>
<dbReference type="CDD" id="cd16274">
    <property type="entry name" value="PQQB-like_MBL-fold"/>
    <property type="match status" value="1"/>
</dbReference>
<dbReference type="NCBIfam" id="TIGR02108">
    <property type="entry name" value="PQQ_syn_pqqB"/>
    <property type="match status" value="1"/>
</dbReference>
<protein>
    <recommendedName>
        <fullName evidence="3 6">Coenzyme PQQ synthesis protein B</fullName>
    </recommendedName>
    <alternativeName>
        <fullName evidence="6">Pyrroloquinoline quinone biosynthesis protein B</fullName>
    </alternativeName>
</protein>
<evidence type="ECO:0000256" key="4">
    <source>
        <dbReference type="ARBA" id="ARBA00022448"/>
    </source>
</evidence>
<dbReference type="InterPro" id="IPR036866">
    <property type="entry name" value="RibonucZ/Hydroxyglut_hydro"/>
</dbReference>
<keyword evidence="4 6" id="KW-0813">Transport</keyword>
<feature type="domain" description="Metallo-beta-lactamase" evidence="7">
    <location>
        <begin position="51"/>
        <end position="279"/>
    </location>
</feature>
<comment type="caution">
    <text evidence="8">The sequence shown here is derived from an EMBL/GenBank/DDBJ whole genome shotgun (WGS) entry which is preliminary data.</text>
</comment>
<dbReference type="SUPFAM" id="SSF56281">
    <property type="entry name" value="Metallo-hydrolase/oxidoreductase"/>
    <property type="match status" value="1"/>
</dbReference>
<gene>
    <name evidence="6" type="primary">pqqB</name>
    <name evidence="8" type="ORF">DFR48_11280</name>
</gene>
<dbReference type="InterPro" id="IPR011842">
    <property type="entry name" value="PQQ_synth_PqqB"/>
</dbReference>
<dbReference type="UniPathway" id="UPA00539"/>
<dbReference type="RefSeq" id="WP_114364779.1">
    <property type="nucleotide sequence ID" value="NZ_QPIX01000012.1"/>
</dbReference>
<organism evidence="8 9">
    <name type="scientific">Ciceribacter lividus</name>
    <dbReference type="NCBI Taxonomy" id="1197950"/>
    <lineage>
        <taxon>Bacteria</taxon>
        <taxon>Pseudomonadati</taxon>
        <taxon>Pseudomonadota</taxon>
        <taxon>Alphaproteobacteria</taxon>
        <taxon>Hyphomicrobiales</taxon>
        <taxon>Rhizobiaceae</taxon>
        <taxon>Ciceribacter</taxon>
    </lineage>
</organism>
<evidence type="ECO:0000313" key="9">
    <source>
        <dbReference type="Proteomes" id="UP000252582"/>
    </source>
</evidence>
<dbReference type="EMBL" id="QPIX01000012">
    <property type="protein sequence ID" value="RCW20848.1"/>
    <property type="molecule type" value="Genomic_DNA"/>
</dbReference>
<dbReference type="Pfam" id="PF12706">
    <property type="entry name" value="Lactamase_B_2"/>
    <property type="match status" value="1"/>
</dbReference>